<keyword evidence="1" id="KW-1133">Transmembrane helix</keyword>
<dbReference type="Proteomes" id="UP000198850">
    <property type="component" value="Unassembled WGS sequence"/>
</dbReference>
<reference evidence="2 3" key="1">
    <citation type="submission" date="2016-10" db="EMBL/GenBank/DDBJ databases">
        <authorList>
            <person name="de Groot N.N."/>
        </authorList>
    </citation>
    <scope>NUCLEOTIDE SEQUENCE [LARGE SCALE GENOMIC DNA]</scope>
    <source>
        <strain evidence="2 3">DSM 19033</strain>
    </source>
</reference>
<protein>
    <submittedName>
        <fullName evidence="2">L,D-transpeptidase catalytic domain</fullName>
    </submittedName>
</protein>
<dbReference type="Pfam" id="PF13645">
    <property type="entry name" value="YkuD_2"/>
    <property type="match status" value="1"/>
</dbReference>
<dbReference type="STRING" id="425514.SAMN05443550_101169"/>
<evidence type="ECO:0000256" key="1">
    <source>
        <dbReference type="SAM" id="Phobius"/>
    </source>
</evidence>
<gene>
    <name evidence="2" type="ORF">SAMN05443550_101169</name>
</gene>
<dbReference type="PANTHER" id="PTHR38477:SF1">
    <property type="entry name" value="MUREIN L,D-TRANSPEPTIDASE CATALYTIC DOMAIN FAMILY PROTEIN"/>
    <property type="match status" value="1"/>
</dbReference>
<dbReference type="EMBL" id="FNRA01000001">
    <property type="protein sequence ID" value="SDZ84121.1"/>
    <property type="molecule type" value="Genomic_DNA"/>
</dbReference>
<keyword evidence="1" id="KW-0472">Membrane</keyword>
<evidence type="ECO:0000313" key="2">
    <source>
        <dbReference type="EMBL" id="SDZ84121.1"/>
    </source>
</evidence>
<dbReference type="OrthoDB" id="9815195at2"/>
<keyword evidence="1" id="KW-0812">Transmembrane</keyword>
<dbReference type="AlphaFoldDB" id="A0A1H3WBB4"/>
<name>A0A1H3WBB4_9SPHI</name>
<proteinExistence type="predicted"/>
<feature type="transmembrane region" description="Helical" evidence="1">
    <location>
        <begin position="38"/>
        <end position="58"/>
    </location>
</feature>
<organism evidence="2 3">
    <name type="scientific">Pedobacter hartonius</name>
    <dbReference type="NCBI Taxonomy" id="425514"/>
    <lineage>
        <taxon>Bacteria</taxon>
        <taxon>Pseudomonadati</taxon>
        <taxon>Bacteroidota</taxon>
        <taxon>Sphingobacteriia</taxon>
        <taxon>Sphingobacteriales</taxon>
        <taxon>Sphingobacteriaceae</taxon>
        <taxon>Pedobacter</taxon>
    </lineage>
</organism>
<dbReference type="PANTHER" id="PTHR38477">
    <property type="entry name" value="HYPOTHETICAL EXPORTED PROTEIN"/>
    <property type="match status" value="1"/>
</dbReference>
<accession>A0A1H3WBB4</accession>
<evidence type="ECO:0000313" key="3">
    <source>
        <dbReference type="Proteomes" id="UP000198850"/>
    </source>
</evidence>
<dbReference type="InterPro" id="IPR032676">
    <property type="entry name" value="YkuD_2"/>
</dbReference>
<sequence>MFNKNLKTLTKILSLSEAKNYLIIVSHIAPKPNSMRKYLLGGAGIIFSTLALTIISWVPSSNTITPAKIVTEDSLYNLHVSKIYNGAHLEQAGLRPEVFEKALTGFYNLKNSGKISAEKSILTIADMDQNSTKKRLWIIDLNKDSLLLNTWVAHGSRSGDDLATRFSDENDSYESSLGFYVTAEIYTGKHGRSLRLDGMDEGYNSNARKRSIVVHGAPYVSQGTINQLGRLGRSQGCPAVAPELANLVINTIEGKTVIFINGSTQSYTSKYLDTHLAANSIIGSRDSIMKVKDTLLTAKI</sequence>
<keyword evidence="3" id="KW-1185">Reference proteome</keyword>